<dbReference type="EMBL" id="ACCH01000035">
    <property type="protein sequence ID" value="EEF91948.1"/>
    <property type="molecule type" value="Genomic_DNA"/>
</dbReference>
<evidence type="ECO:0000313" key="1">
    <source>
        <dbReference type="EMBL" id="EEF91948.1"/>
    </source>
</evidence>
<gene>
    <name evidence="1" type="ORF">BACCELL_00417</name>
</gene>
<dbReference type="HOGENOM" id="CLU_887558_0_0_10"/>
<evidence type="ECO:0000313" key="2">
    <source>
        <dbReference type="Proteomes" id="UP000003711"/>
    </source>
</evidence>
<dbReference type="AlphaFoldDB" id="E2N822"/>
<protein>
    <submittedName>
        <fullName evidence="1">Uncharacterized protein</fullName>
    </submittedName>
</protein>
<reference evidence="1 2" key="2">
    <citation type="submission" date="2009-01" db="EMBL/GenBank/DDBJ databases">
        <title>Draft genome sequence of Bacteroides cellulosilyticus (DSM 14838).</title>
        <authorList>
            <person name="Sudarsanam P."/>
            <person name="Ley R."/>
            <person name="Guruge J."/>
            <person name="Turnbaugh P.J."/>
            <person name="Mahowald M."/>
            <person name="Liep D."/>
            <person name="Gordon J."/>
        </authorList>
    </citation>
    <scope>NUCLEOTIDE SEQUENCE [LARGE SCALE GENOMIC DNA]</scope>
    <source>
        <strain evidence="1 2">DSM 14838</strain>
    </source>
</reference>
<dbReference type="Proteomes" id="UP000003711">
    <property type="component" value="Unassembled WGS sequence"/>
</dbReference>
<comment type="caution">
    <text evidence="1">The sequence shown here is derived from an EMBL/GenBank/DDBJ whole genome shotgun (WGS) entry which is preliminary data.</text>
</comment>
<organism evidence="1 2">
    <name type="scientific">Bacteroides cellulosilyticus DSM 14838</name>
    <dbReference type="NCBI Taxonomy" id="537012"/>
    <lineage>
        <taxon>Bacteria</taxon>
        <taxon>Pseudomonadati</taxon>
        <taxon>Bacteroidota</taxon>
        <taxon>Bacteroidia</taxon>
        <taxon>Bacteroidales</taxon>
        <taxon>Bacteroidaceae</taxon>
        <taxon>Bacteroides</taxon>
    </lineage>
</organism>
<accession>E2N822</accession>
<sequence length="325" mass="38411">MYVLIQVIIRWFMFDKMIIKATVDIADIDTIVLRNYLEQCTEGDEIYYKSTAYANFDGCFIEIRGSRLRCKCSICKLWSKGRTGKLDNSRPMTFAMAVRTIRELLLRLSVKPENAVVTYYEIGITMKMKLPADEYIKQVREASGRILWNDANYPEAKQKTTEKSKYFRKVLKIYDKTFEAGEKGRRVGANILRIETVYKHQSVPLTELTDNSFLSKVGRIFYKDWSEINFVRELSAMKGVKMSQLEKAREIQRIGVTRYKERYKKMYLDGALTKKQWETIRNFARIWPTEREKYVEEVGELEREFKDRLLASYQVGIFTPIRIKR</sequence>
<reference evidence="1 2" key="1">
    <citation type="submission" date="2008-12" db="EMBL/GenBank/DDBJ databases">
        <authorList>
            <person name="Fulton L."/>
            <person name="Clifton S."/>
            <person name="Fulton B."/>
            <person name="Xu J."/>
            <person name="Minx P."/>
            <person name="Pepin K.H."/>
            <person name="Johnson M."/>
            <person name="Bhonagiri V."/>
            <person name="Nash W.E."/>
            <person name="Mardis E.R."/>
            <person name="Wilson R.K."/>
        </authorList>
    </citation>
    <scope>NUCLEOTIDE SEQUENCE [LARGE SCALE GENOMIC DNA]</scope>
    <source>
        <strain evidence="1 2">DSM 14838</strain>
    </source>
</reference>
<name>E2N822_9BACE</name>
<proteinExistence type="predicted"/>